<evidence type="ECO:0000256" key="8">
    <source>
        <dbReference type="ARBA" id="ARBA00023012"/>
    </source>
</evidence>
<reference evidence="11 12" key="1">
    <citation type="submission" date="2017-04" db="EMBL/GenBank/DDBJ databases">
        <authorList>
            <person name="Afonso C.L."/>
            <person name="Miller P.J."/>
            <person name="Scott M.A."/>
            <person name="Spackman E."/>
            <person name="Goraichik I."/>
            <person name="Dimitrov K.M."/>
            <person name="Suarez D.L."/>
            <person name="Swayne D.E."/>
        </authorList>
    </citation>
    <scope>NUCLEOTIDE SEQUENCE [LARGE SCALE GENOMIC DNA]</scope>
    <source>
        <strain evidence="11 12">DSM 43828</strain>
    </source>
</reference>
<evidence type="ECO:0000313" key="12">
    <source>
        <dbReference type="Proteomes" id="UP000192674"/>
    </source>
</evidence>
<dbReference type="Gene3D" id="3.30.565.10">
    <property type="entry name" value="Histidine kinase-like ATPase, C-terminal domain"/>
    <property type="match status" value="1"/>
</dbReference>
<sequence length="354" mass="38437">MWAVVVAYMGWTAVTSLVHAVELHGWPGAVLDAALYCVATGFCYIAYRYEKNAIWWLAAAAALGLYLHFHTPYLGTSLMFLAVWLAPFRARLWPAIILTTATTVGFLRTSLAIDLEENAIIGIGFALGWAGFLAAILNQLAVTRRESKAVAEAQAKTAVLGERQRLAREIHDILAHSLSAQVVHLEGARLLLEQGGDRDVILDRVIRAGDLARSGLEDSKRAVTALRGDQTPLVEQLEELAKQFRSTTGRSCEVSVTGDAGQLAPEAWLAVVRTAQEALTNAHKHAPEAQVMMDLRCAEEWCELEVRDTGGKPVESTGNGYGLVGMRERAELIGGTLDAGPVDDGFRVRLRVPA</sequence>
<keyword evidence="9" id="KW-1133">Transmembrane helix</keyword>
<evidence type="ECO:0000256" key="5">
    <source>
        <dbReference type="ARBA" id="ARBA00022741"/>
    </source>
</evidence>
<dbReference type="Gene3D" id="1.20.5.1930">
    <property type="match status" value="1"/>
</dbReference>
<keyword evidence="7" id="KW-0067">ATP-binding</keyword>
<proteinExistence type="predicted"/>
<name>A0A1Y5WXZ1_KIBAR</name>
<dbReference type="Proteomes" id="UP000192674">
    <property type="component" value="Unassembled WGS sequence"/>
</dbReference>
<keyword evidence="4" id="KW-0808">Transferase</keyword>
<dbReference type="GO" id="GO:0005524">
    <property type="term" value="F:ATP binding"/>
    <property type="evidence" value="ECO:0007669"/>
    <property type="project" value="UniProtKB-KW"/>
</dbReference>
<dbReference type="InterPro" id="IPR036890">
    <property type="entry name" value="HATPase_C_sf"/>
</dbReference>
<keyword evidence="8" id="KW-0902">Two-component regulatory system</keyword>
<evidence type="ECO:0000256" key="2">
    <source>
        <dbReference type="ARBA" id="ARBA00012438"/>
    </source>
</evidence>
<keyword evidence="5" id="KW-0547">Nucleotide-binding</keyword>
<keyword evidence="9" id="KW-0472">Membrane</keyword>
<keyword evidence="6 11" id="KW-0418">Kinase</keyword>
<evidence type="ECO:0000256" key="3">
    <source>
        <dbReference type="ARBA" id="ARBA00022553"/>
    </source>
</evidence>
<feature type="transmembrane region" description="Helical" evidence="9">
    <location>
        <begin position="119"/>
        <end position="137"/>
    </location>
</feature>
<keyword evidence="3" id="KW-0597">Phosphoprotein</keyword>
<dbReference type="InterPro" id="IPR003594">
    <property type="entry name" value="HATPase_dom"/>
</dbReference>
<keyword evidence="12" id="KW-1185">Reference proteome</keyword>
<dbReference type="PANTHER" id="PTHR24421">
    <property type="entry name" value="NITRATE/NITRITE SENSOR PROTEIN NARX-RELATED"/>
    <property type="match status" value="1"/>
</dbReference>
<feature type="transmembrane region" description="Helical" evidence="9">
    <location>
        <begin position="54"/>
        <end position="70"/>
    </location>
</feature>
<evidence type="ECO:0000256" key="6">
    <source>
        <dbReference type="ARBA" id="ARBA00022777"/>
    </source>
</evidence>
<dbReference type="SMART" id="SM00387">
    <property type="entry name" value="HATPase_c"/>
    <property type="match status" value="1"/>
</dbReference>
<dbReference type="GO" id="GO:0046983">
    <property type="term" value="F:protein dimerization activity"/>
    <property type="evidence" value="ECO:0007669"/>
    <property type="project" value="InterPro"/>
</dbReference>
<evidence type="ECO:0000256" key="1">
    <source>
        <dbReference type="ARBA" id="ARBA00000085"/>
    </source>
</evidence>
<dbReference type="Pfam" id="PF02518">
    <property type="entry name" value="HATPase_c"/>
    <property type="match status" value="1"/>
</dbReference>
<comment type="catalytic activity">
    <reaction evidence="1">
        <text>ATP + protein L-histidine = ADP + protein N-phospho-L-histidine.</text>
        <dbReference type="EC" id="2.7.13.3"/>
    </reaction>
</comment>
<dbReference type="PANTHER" id="PTHR24421:SF10">
    <property type="entry name" value="NITRATE_NITRITE SENSOR PROTEIN NARQ"/>
    <property type="match status" value="1"/>
</dbReference>
<evidence type="ECO:0000259" key="10">
    <source>
        <dbReference type="SMART" id="SM00387"/>
    </source>
</evidence>
<feature type="domain" description="Histidine kinase/HSP90-like ATPase" evidence="10">
    <location>
        <begin position="266"/>
        <end position="354"/>
    </location>
</feature>
<accession>A0A1Y5WXZ1</accession>
<dbReference type="CDD" id="cd16917">
    <property type="entry name" value="HATPase_UhpB-NarQ-NarX-like"/>
    <property type="match status" value="1"/>
</dbReference>
<keyword evidence="9" id="KW-0812">Transmembrane</keyword>
<dbReference type="Pfam" id="PF07730">
    <property type="entry name" value="HisKA_3"/>
    <property type="match status" value="1"/>
</dbReference>
<dbReference type="AlphaFoldDB" id="A0A1Y5WXZ1"/>
<dbReference type="EMBL" id="FWXV01000001">
    <property type="protein sequence ID" value="SMC58741.1"/>
    <property type="molecule type" value="Genomic_DNA"/>
</dbReference>
<feature type="transmembrane region" description="Helical" evidence="9">
    <location>
        <begin position="90"/>
        <end position="107"/>
    </location>
</feature>
<dbReference type="SUPFAM" id="SSF55874">
    <property type="entry name" value="ATPase domain of HSP90 chaperone/DNA topoisomerase II/histidine kinase"/>
    <property type="match status" value="1"/>
</dbReference>
<dbReference type="GO" id="GO:0016020">
    <property type="term" value="C:membrane"/>
    <property type="evidence" value="ECO:0007669"/>
    <property type="project" value="InterPro"/>
</dbReference>
<dbReference type="EC" id="2.7.13.3" evidence="2"/>
<feature type="transmembrane region" description="Helical" evidence="9">
    <location>
        <begin position="30"/>
        <end position="47"/>
    </location>
</feature>
<evidence type="ECO:0000256" key="4">
    <source>
        <dbReference type="ARBA" id="ARBA00022679"/>
    </source>
</evidence>
<organism evidence="11 12">
    <name type="scientific">Kibdelosporangium aridum</name>
    <dbReference type="NCBI Taxonomy" id="2030"/>
    <lineage>
        <taxon>Bacteria</taxon>
        <taxon>Bacillati</taxon>
        <taxon>Actinomycetota</taxon>
        <taxon>Actinomycetes</taxon>
        <taxon>Pseudonocardiales</taxon>
        <taxon>Pseudonocardiaceae</taxon>
        <taxon>Kibdelosporangium</taxon>
    </lineage>
</organism>
<gene>
    <name evidence="11" type="ORF">SAMN05661093_00726</name>
</gene>
<dbReference type="GO" id="GO:0000155">
    <property type="term" value="F:phosphorelay sensor kinase activity"/>
    <property type="evidence" value="ECO:0007669"/>
    <property type="project" value="InterPro"/>
</dbReference>
<evidence type="ECO:0000256" key="7">
    <source>
        <dbReference type="ARBA" id="ARBA00022840"/>
    </source>
</evidence>
<protein>
    <recommendedName>
        <fullName evidence="2">histidine kinase</fullName>
        <ecNumber evidence="2">2.7.13.3</ecNumber>
    </recommendedName>
</protein>
<dbReference type="InterPro" id="IPR050482">
    <property type="entry name" value="Sensor_HK_TwoCompSys"/>
</dbReference>
<dbReference type="InterPro" id="IPR011712">
    <property type="entry name" value="Sig_transdc_His_kin_sub3_dim/P"/>
</dbReference>
<evidence type="ECO:0000256" key="9">
    <source>
        <dbReference type="SAM" id="Phobius"/>
    </source>
</evidence>
<evidence type="ECO:0000313" key="11">
    <source>
        <dbReference type="EMBL" id="SMC58741.1"/>
    </source>
</evidence>